<comment type="caution">
    <text evidence="3">The sequence shown here is derived from an EMBL/GenBank/DDBJ whole genome shotgun (WGS) entry which is preliminary data.</text>
</comment>
<protein>
    <recommendedName>
        <fullName evidence="2">DUF218 domain-containing protein</fullName>
    </recommendedName>
</protein>
<gene>
    <name evidence="3" type="ORF">A6A04_09065</name>
</gene>
<dbReference type="PANTHER" id="PTHR30336">
    <property type="entry name" value="INNER MEMBRANE PROTEIN, PROBABLE PERMEASE"/>
    <property type="match status" value="1"/>
</dbReference>
<evidence type="ECO:0000256" key="1">
    <source>
        <dbReference type="SAM" id="Phobius"/>
    </source>
</evidence>
<proteinExistence type="predicted"/>
<dbReference type="RefSeq" id="WP_068495813.1">
    <property type="nucleotide sequence ID" value="NZ_LWQT01000120.1"/>
</dbReference>
<dbReference type="InterPro" id="IPR003848">
    <property type="entry name" value="DUF218"/>
</dbReference>
<evidence type="ECO:0000313" key="3">
    <source>
        <dbReference type="EMBL" id="OAN44021.1"/>
    </source>
</evidence>
<evidence type="ECO:0000259" key="2">
    <source>
        <dbReference type="Pfam" id="PF02698"/>
    </source>
</evidence>
<feature type="transmembrane region" description="Helical" evidence="1">
    <location>
        <begin position="42"/>
        <end position="65"/>
    </location>
</feature>
<dbReference type="InterPro" id="IPR051599">
    <property type="entry name" value="Cell_Envelope_Assoc"/>
</dbReference>
<dbReference type="PANTHER" id="PTHR30336:SF4">
    <property type="entry name" value="ENVELOPE BIOGENESIS FACTOR ELYC"/>
    <property type="match status" value="1"/>
</dbReference>
<organism evidence="3 4">
    <name type="scientific">Paramagnetospirillum marisnigri</name>
    <dbReference type="NCBI Taxonomy" id="1285242"/>
    <lineage>
        <taxon>Bacteria</taxon>
        <taxon>Pseudomonadati</taxon>
        <taxon>Pseudomonadota</taxon>
        <taxon>Alphaproteobacteria</taxon>
        <taxon>Rhodospirillales</taxon>
        <taxon>Magnetospirillaceae</taxon>
        <taxon>Paramagnetospirillum</taxon>
    </lineage>
</organism>
<dbReference type="Proteomes" id="UP000078428">
    <property type="component" value="Unassembled WGS sequence"/>
</dbReference>
<reference evidence="3 4" key="1">
    <citation type="submission" date="2016-04" db="EMBL/GenBank/DDBJ databases">
        <title>Draft genome sequence of freshwater magnetotactic bacteria Magnetospirillum marisnigri SP-1 and Magnetospirillum moscoviense BB-1.</title>
        <authorList>
            <person name="Koziaeva V."/>
            <person name="Dziuba M.V."/>
            <person name="Ivanov T.M."/>
            <person name="Kuznetsov B."/>
            <person name="Grouzdev D.S."/>
        </authorList>
    </citation>
    <scope>NUCLEOTIDE SEQUENCE [LARGE SCALE GENOMIC DNA]</scope>
    <source>
        <strain evidence="3 4">SP-1</strain>
    </source>
</reference>
<accession>A0A178M5J5</accession>
<sequence>MFILSKVLGALTDPSTLFLLAVILGCLLLLSRRLRAWGRRVLVVSVLAALLVAVVPVERLALTWLENRFPIPAALPDHVDGIIVLGGGINPLVSARRGQPTVNSAITRLTAMLPLARNYPEARVIFSGGSGMMLEQSFKEAHYAKEFIEQIGQDPSRFLYEDQSRNTHENALFSHAMAKPKLGETWLLVTSAFHMPRAVGSFRAIGWPVLPYPVDFHTTGEVPTLSDLRFNLAAASSGLGLVLHELTGLAAYRVFGWSDALFPHP</sequence>
<dbReference type="PROSITE" id="PS51257">
    <property type="entry name" value="PROKAR_LIPOPROTEIN"/>
    <property type="match status" value="1"/>
</dbReference>
<dbReference type="STRING" id="1285242.A6A04_09065"/>
<feature type="transmembrane region" description="Helical" evidence="1">
    <location>
        <begin position="12"/>
        <end position="30"/>
    </location>
</feature>
<keyword evidence="1" id="KW-0812">Transmembrane</keyword>
<dbReference type="GO" id="GO:0000270">
    <property type="term" value="P:peptidoglycan metabolic process"/>
    <property type="evidence" value="ECO:0007669"/>
    <property type="project" value="TreeGrafter"/>
</dbReference>
<dbReference type="InterPro" id="IPR014729">
    <property type="entry name" value="Rossmann-like_a/b/a_fold"/>
</dbReference>
<keyword evidence="1" id="KW-0472">Membrane</keyword>
<keyword evidence="4" id="KW-1185">Reference proteome</keyword>
<dbReference type="GO" id="GO:0043164">
    <property type="term" value="P:Gram-negative-bacterium-type cell wall biogenesis"/>
    <property type="evidence" value="ECO:0007669"/>
    <property type="project" value="TreeGrafter"/>
</dbReference>
<feature type="domain" description="DUF218" evidence="2">
    <location>
        <begin position="80"/>
        <end position="247"/>
    </location>
</feature>
<dbReference type="OrthoDB" id="9809813at2"/>
<dbReference type="Gene3D" id="3.40.50.620">
    <property type="entry name" value="HUPs"/>
    <property type="match status" value="1"/>
</dbReference>
<dbReference type="CDD" id="cd06259">
    <property type="entry name" value="YdcF-like"/>
    <property type="match status" value="1"/>
</dbReference>
<dbReference type="GO" id="GO:0005886">
    <property type="term" value="C:plasma membrane"/>
    <property type="evidence" value="ECO:0007669"/>
    <property type="project" value="TreeGrafter"/>
</dbReference>
<dbReference type="EMBL" id="LWQT01000120">
    <property type="protein sequence ID" value="OAN44021.1"/>
    <property type="molecule type" value="Genomic_DNA"/>
</dbReference>
<evidence type="ECO:0000313" key="4">
    <source>
        <dbReference type="Proteomes" id="UP000078428"/>
    </source>
</evidence>
<keyword evidence="1" id="KW-1133">Transmembrane helix</keyword>
<name>A0A178M5J5_9PROT</name>
<dbReference type="Pfam" id="PF02698">
    <property type="entry name" value="DUF218"/>
    <property type="match status" value="1"/>
</dbReference>
<dbReference type="AlphaFoldDB" id="A0A178M5J5"/>